<evidence type="ECO:0000256" key="1">
    <source>
        <dbReference type="SAM" id="MobiDB-lite"/>
    </source>
</evidence>
<reference evidence="2 3" key="1">
    <citation type="submission" date="2023-07" db="EMBL/GenBank/DDBJ databases">
        <title>Comparative genomics of wheat-associated soil bacteria to identify genetic determinants of phenazine resistance.</title>
        <authorList>
            <person name="Mouncey N."/>
        </authorList>
    </citation>
    <scope>NUCLEOTIDE SEQUENCE [LARGE SCALE GENOMIC DNA]</scope>
    <source>
        <strain evidence="2 3">W4I11</strain>
    </source>
</reference>
<sequence length="140" mass="15312">MSQMQSSDIEVFAPKIEAVWSVIDKQYAGRMSAAELDHLFACFVLGLTTPRFGEAEPASHYQICQSLVSIKLPPERTEAALHTVPPASQPWIENARSLIESKGERIGSALSQRANVTEEPAGEDANSSALERLVKSEETQ</sequence>
<comment type="caution">
    <text evidence="2">The sequence shown here is derived from an EMBL/GenBank/DDBJ whole genome shotgun (WGS) entry which is preliminary data.</text>
</comment>
<feature type="region of interest" description="Disordered" evidence="1">
    <location>
        <begin position="109"/>
        <end position="140"/>
    </location>
</feature>
<dbReference type="Proteomes" id="UP001237780">
    <property type="component" value="Unassembled WGS sequence"/>
</dbReference>
<gene>
    <name evidence="2" type="ORF">QFZ34_000753</name>
</gene>
<organism evidence="2 3">
    <name type="scientific">Phyllobacterium ifriqiyense</name>
    <dbReference type="NCBI Taxonomy" id="314238"/>
    <lineage>
        <taxon>Bacteria</taxon>
        <taxon>Pseudomonadati</taxon>
        <taxon>Pseudomonadota</taxon>
        <taxon>Alphaproteobacteria</taxon>
        <taxon>Hyphomicrobiales</taxon>
        <taxon>Phyllobacteriaceae</taxon>
        <taxon>Phyllobacterium</taxon>
    </lineage>
</organism>
<keyword evidence="3" id="KW-1185">Reference proteome</keyword>
<name>A0ABU0S4L5_9HYPH</name>
<proteinExistence type="predicted"/>
<protein>
    <submittedName>
        <fullName evidence="2">Uncharacterized protein</fullName>
    </submittedName>
</protein>
<dbReference type="EMBL" id="JAUSZT010000002">
    <property type="protein sequence ID" value="MDQ0995576.1"/>
    <property type="molecule type" value="Genomic_DNA"/>
</dbReference>
<evidence type="ECO:0000313" key="2">
    <source>
        <dbReference type="EMBL" id="MDQ0995576.1"/>
    </source>
</evidence>
<evidence type="ECO:0000313" key="3">
    <source>
        <dbReference type="Proteomes" id="UP001237780"/>
    </source>
</evidence>
<accession>A0ABU0S4L5</accession>